<feature type="transmembrane region" description="Helical" evidence="1">
    <location>
        <begin position="74"/>
        <end position="92"/>
    </location>
</feature>
<gene>
    <name evidence="2" type="ORF">GCM10011498_14810</name>
</gene>
<feature type="transmembrane region" description="Helical" evidence="1">
    <location>
        <begin position="99"/>
        <end position="116"/>
    </location>
</feature>
<keyword evidence="1" id="KW-0472">Membrane</keyword>
<keyword evidence="1" id="KW-1133">Transmembrane helix</keyword>
<accession>A0A916QXC5</accession>
<feature type="transmembrane region" description="Helical" evidence="1">
    <location>
        <begin position="184"/>
        <end position="211"/>
    </location>
</feature>
<organism evidence="2 3">
    <name type="scientific">Neptunicoccus cionae</name>
    <dbReference type="NCBI Taxonomy" id="2035344"/>
    <lineage>
        <taxon>Bacteria</taxon>
        <taxon>Pseudomonadati</taxon>
        <taxon>Pseudomonadota</taxon>
        <taxon>Alphaproteobacteria</taxon>
        <taxon>Rhodobacterales</taxon>
        <taxon>Paracoccaceae</taxon>
        <taxon>Neptunicoccus</taxon>
    </lineage>
</organism>
<evidence type="ECO:0008006" key="4">
    <source>
        <dbReference type="Google" id="ProtNLM"/>
    </source>
</evidence>
<reference evidence="2" key="1">
    <citation type="journal article" date="2014" name="Int. J. Syst. Evol. Microbiol.">
        <title>Complete genome sequence of Corynebacterium casei LMG S-19264T (=DSM 44701T), isolated from a smear-ripened cheese.</title>
        <authorList>
            <consortium name="US DOE Joint Genome Institute (JGI-PGF)"/>
            <person name="Walter F."/>
            <person name="Albersmeier A."/>
            <person name="Kalinowski J."/>
            <person name="Ruckert C."/>
        </authorList>
    </citation>
    <scope>NUCLEOTIDE SEQUENCE</scope>
    <source>
        <strain evidence="2">CGMCC 1.15880</strain>
    </source>
</reference>
<keyword evidence="3" id="KW-1185">Reference proteome</keyword>
<evidence type="ECO:0000313" key="2">
    <source>
        <dbReference type="EMBL" id="GGA15518.1"/>
    </source>
</evidence>
<keyword evidence="1" id="KW-0812">Transmembrane</keyword>
<dbReference type="PANTHER" id="PTHR33979:SF2">
    <property type="entry name" value="PEPTIDASE M50B-LIKE-DOMAIN-CONTAINING PROTEIN"/>
    <property type="match status" value="1"/>
</dbReference>
<dbReference type="EMBL" id="BMKA01000002">
    <property type="protein sequence ID" value="GGA15518.1"/>
    <property type="molecule type" value="Genomic_DNA"/>
</dbReference>
<evidence type="ECO:0000313" key="3">
    <source>
        <dbReference type="Proteomes" id="UP000628017"/>
    </source>
</evidence>
<dbReference type="AlphaFoldDB" id="A0A916QXC5"/>
<feature type="transmembrane region" description="Helical" evidence="1">
    <location>
        <begin position="122"/>
        <end position="139"/>
    </location>
</feature>
<reference evidence="2" key="2">
    <citation type="submission" date="2020-09" db="EMBL/GenBank/DDBJ databases">
        <authorList>
            <person name="Sun Q."/>
            <person name="Zhou Y."/>
        </authorList>
    </citation>
    <scope>NUCLEOTIDE SEQUENCE</scope>
    <source>
        <strain evidence="2">CGMCC 1.15880</strain>
    </source>
</reference>
<proteinExistence type="predicted"/>
<sequence>MRDHWQLLLLVALVFVFWRTPFLLPLRLLIVFFHEAAHAIATVLTGGSVVEFVINANESGHVLSRGGSRFMTLTAGYLGSLLIGALLFLLAVRTRWDRPALGLLGAMIGAVTLFYIRALFPLVFGVAIAAAFVAIAYALRPAYSDFLLRLIGATSMIYVPYDIFSDTIRGAAARSDARMLAEEFGGATVLWGALWLGISLWFITFVLRYALRDPSNIQWRNPQTK</sequence>
<protein>
    <recommendedName>
        <fullName evidence="4">M50 family peptidase</fullName>
    </recommendedName>
</protein>
<dbReference type="PANTHER" id="PTHR33979">
    <property type="entry name" value="OS02G0221600 PROTEIN"/>
    <property type="match status" value="1"/>
</dbReference>
<dbReference type="InterPro" id="IPR049500">
    <property type="entry name" value="Peptidase_M50B-like"/>
</dbReference>
<dbReference type="Pfam" id="PF13398">
    <property type="entry name" value="Peptidase_M50B"/>
    <property type="match status" value="1"/>
</dbReference>
<evidence type="ECO:0000256" key="1">
    <source>
        <dbReference type="SAM" id="Phobius"/>
    </source>
</evidence>
<feature type="transmembrane region" description="Helical" evidence="1">
    <location>
        <begin position="146"/>
        <end position="164"/>
    </location>
</feature>
<name>A0A916QXC5_9RHOB</name>
<feature type="transmembrane region" description="Helical" evidence="1">
    <location>
        <begin position="6"/>
        <end position="24"/>
    </location>
</feature>
<comment type="caution">
    <text evidence="2">The sequence shown here is derived from an EMBL/GenBank/DDBJ whole genome shotgun (WGS) entry which is preliminary data.</text>
</comment>
<dbReference type="Proteomes" id="UP000628017">
    <property type="component" value="Unassembled WGS sequence"/>
</dbReference>